<reference evidence="2 3" key="1">
    <citation type="journal article" date="2005" name="PLoS Biol.">
        <title>The genomes of Oryza sativa: a history of duplications.</title>
        <authorList>
            <person name="Yu J."/>
            <person name="Wang J."/>
            <person name="Lin W."/>
            <person name="Li S."/>
            <person name="Li H."/>
            <person name="Zhou J."/>
            <person name="Ni P."/>
            <person name="Dong W."/>
            <person name="Hu S."/>
            <person name="Zeng C."/>
            <person name="Zhang J."/>
            <person name="Zhang Y."/>
            <person name="Li R."/>
            <person name="Xu Z."/>
            <person name="Li S."/>
            <person name="Li X."/>
            <person name="Zheng H."/>
            <person name="Cong L."/>
            <person name="Lin L."/>
            <person name="Yin J."/>
            <person name="Geng J."/>
            <person name="Li G."/>
            <person name="Shi J."/>
            <person name="Liu J."/>
            <person name="Lv H."/>
            <person name="Li J."/>
            <person name="Wang J."/>
            <person name="Deng Y."/>
            <person name="Ran L."/>
            <person name="Shi X."/>
            <person name="Wang X."/>
            <person name="Wu Q."/>
            <person name="Li C."/>
            <person name="Ren X."/>
            <person name="Wang J."/>
            <person name="Wang X."/>
            <person name="Li D."/>
            <person name="Liu D."/>
            <person name="Zhang X."/>
            <person name="Ji Z."/>
            <person name="Zhao W."/>
            <person name="Sun Y."/>
            <person name="Zhang Z."/>
            <person name="Bao J."/>
            <person name="Han Y."/>
            <person name="Dong L."/>
            <person name="Ji J."/>
            <person name="Chen P."/>
            <person name="Wu S."/>
            <person name="Liu J."/>
            <person name="Xiao Y."/>
            <person name="Bu D."/>
            <person name="Tan J."/>
            <person name="Yang L."/>
            <person name="Ye C."/>
            <person name="Zhang J."/>
            <person name="Xu J."/>
            <person name="Zhou Y."/>
            <person name="Yu Y."/>
            <person name="Zhang B."/>
            <person name="Zhuang S."/>
            <person name="Wei H."/>
            <person name="Liu B."/>
            <person name="Lei M."/>
            <person name="Yu H."/>
            <person name="Li Y."/>
            <person name="Xu H."/>
            <person name="Wei S."/>
            <person name="He X."/>
            <person name="Fang L."/>
            <person name="Zhang Z."/>
            <person name="Zhang Y."/>
            <person name="Huang X."/>
            <person name="Su Z."/>
            <person name="Tong W."/>
            <person name="Li J."/>
            <person name="Tong Z."/>
            <person name="Li S."/>
            <person name="Ye J."/>
            <person name="Wang L."/>
            <person name="Fang L."/>
            <person name="Lei T."/>
            <person name="Chen C."/>
            <person name="Chen H."/>
            <person name="Xu Z."/>
            <person name="Li H."/>
            <person name="Huang H."/>
            <person name="Zhang F."/>
            <person name="Xu H."/>
            <person name="Li N."/>
            <person name="Zhao C."/>
            <person name="Li S."/>
            <person name="Dong L."/>
            <person name="Huang Y."/>
            <person name="Li L."/>
            <person name="Xi Y."/>
            <person name="Qi Q."/>
            <person name="Li W."/>
            <person name="Zhang B."/>
            <person name="Hu W."/>
            <person name="Zhang Y."/>
            <person name="Tian X."/>
            <person name="Jiao Y."/>
            <person name="Liang X."/>
            <person name="Jin J."/>
            <person name="Gao L."/>
            <person name="Zheng W."/>
            <person name="Hao B."/>
            <person name="Liu S."/>
            <person name="Wang W."/>
            <person name="Yuan L."/>
            <person name="Cao M."/>
            <person name="McDermott J."/>
            <person name="Samudrala R."/>
            <person name="Wang J."/>
            <person name="Wong G.K."/>
            <person name="Yang H."/>
        </authorList>
    </citation>
    <scope>NUCLEOTIDE SEQUENCE [LARGE SCALE GENOMIC DNA]</scope>
    <source>
        <strain evidence="3">cv. 93-11</strain>
    </source>
</reference>
<dbReference type="OMA" id="MGISTKW"/>
<sequence>MKNFTVGKGHPDAPEHRRGLVPAVEPLVHRSAGADEGEEDGCGDDGADEEHDYHQIGEGARRHIRVLVLVLPRPSSPTAARSSSSPPASHALAKTPTQNGERSKRDFCTVACYEHSDGWATTTSGPTRSDRAVTSRSKNLGTGATVRKHAGVLADMWGPGDVSLPLMGISTKWQRWGGFWGGFMTGKRMGEMRRLANDKCFTYTPGLYIIVSMTCGPLTLLHSDQI</sequence>
<gene>
    <name evidence="2" type="ORF">OsI_00253</name>
</gene>
<proteinExistence type="predicted"/>
<name>B8AD32_ORYSI</name>
<dbReference type="Proteomes" id="UP000007015">
    <property type="component" value="Chromosome 1"/>
</dbReference>
<dbReference type="Gramene" id="BGIOSGA002457-TA">
    <property type="protein sequence ID" value="BGIOSGA002457-PA"/>
    <property type="gene ID" value="BGIOSGA002457"/>
</dbReference>
<feature type="region of interest" description="Disordered" evidence="1">
    <location>
        <begin position="75"/>
        <end position="102"/>
    </location>
</feature>
<evidence type="ECO:0000256" key="1">
    <source>
        <dbReference type="SAM" id="MobiDB-lite"/>
    </source>
</evidence>
<feature type="compositionally biased region" description="Acidic residues" evidence="1">
    <location>
        <begin position="35"/>
        <end position="50"/>
    </location>
</feature>
<feature type="region of interest" description="Disordered" evidence="1">
    <location>
        <begin position="1"/>
        <end position="51"/>
    </location>
</feature>
<keyword evidence="3" id="KW-1185">Reference proteome</keyword>
<evidence type="ECO:0000313" key="2">
    <source>
        <dbReference type="EMBL" id="EEC69879.1"/>
    </source>
</evidence>
<dbReference type="EMBL" id="CM000126">
    <property type="protein sequence ID" value="EEC69879.1"/>
    <property type="molecule type" value="Genomic_DNA"/>
</dbReference>
<organism evidence="2 3">
    <name type="scientific">Oryza sativa subsp. indica</name>
    <name type="common">Rice</name>
    <dbReference type="NCBI Taxonomy" id="39946"/>
    <lineage>
        <taxon>Eukaryota</taxon>
        <taxon>Viridiplantae</taxon>
        <taxon>Streptophyta</taxon>
        <taxon>Embryophyta</taxon>
        <taxon>Tracheophyta</taxon>
        <taxon>Spermatophyta</taxon>
        <taxon>Magnoliopsida</taxon>
        <taxon>Liliopsida</taxon>
        <taxon>Poales</taxon>
        <taxon>Poaceae</taxon>
        <taxon>BOP clade</taxon>
        <taxon>Oryzoideae</taxon>
        <taxon>Oryzeae</taxon>
        <taxon>Oryzinae</taxon>
        <taxon>Oryza</taxon>
        <taxon>Oryza sativa</taxon>
    </lineage>
</organism>
<feature type="compositionally biased region" description="Basic and acidic residues" evidence="1">
    <location>
        <begin position="9"/>
        <end position="18"/>
    </location>
</feature>
<feature type="compositionally biased region" description="Low complexity" evidence="1">
    <location>
        <begin position="75"/>
        <end position="93"/>
    </location>
</feature>
<evidence type="ECO:0000313" key="3">
    <source>
        <dbReference type="Proteomes" id="UP000007015"/>
    </source>
</evidence>
<accession>B8AD32</accession>
<protein>
    <submittedName>
        <fullName evidence="2">Uncharacterized protein</fullName>
    </submittedName>
</protein>
<dbReference type="HOGENOM" id="CLU_1226524_0_0_1"/>
<dbReference type="AlphaFoldDB" id="B8AD32"/>